<accession>A0A811SKZ1</accession>
<dbReference type="PANTHER" id="PTHR46057:SF26">
    <property type="entry name" value="OS06G0125200 PROTEIN"/>
    <property type="match status" value="1"/>
</dbReference>
<feature type="zinc finger region" description="FLZ-type" evidence="3">
    <location>
        <begin position="31"/>
        <end position="75"/>
    </location>
</feature>
<organism evidence="5 6">
    <name type="scientific">Miscanthus lutarioriparius</name>
    <dbReference type="NCBI Taxonomy" id="422564"/>
    <lineage>
        <taxon>Eukaryota</taxon>
        <taxon>Viridiplantae</taxon>
        <taxon>Streptophyta</taxon>
        <taxon>Embryophyta</taxon>
        <taxon>Tracheophyta</taxon>
        <taxon>Spermatophyta</taxon>
        <taxon>Magnoliopsida</taxon>
        <taxon>Liliopsida</taxon>
        <taxon>Poales</taxon>
        <taxon>Poaceae</taxon>
        <taxon>PACMAD clade</taxon>
        <taxon>Panicoideae</taxon>
        <taxon>Andropogonodae</taxon>
        <taxon>Andropogoneae</taxon>
        <taxon>Saccharinae</taxon>
        <taxon>Miscanthus</taxon>
    </lineage>
</organism>
<dbReference type="InterPro" id="IPR007650">
    <property type="entry name" value="Zf-FLZ_dom"/>
</dbReference>
<evidence type="ECO:0000256" key="1">
    <source>
        <dbReference type="ARBA" id="ARBA00009374"/>
    </source>
</evidence>
<dbReference type="OrthoDB" id="1925036at2759"/>
<dbReference type="Pfam" id="PF04570">
    <property type="entry name" value="zf-FLZ"/>
    <property type="match status" value="1"/>
</dbReference>
<evidence type="ECO:0000256" key="2">
    <source>
        <dbReference type="ARBA" id="ARBA00022723"/>
    </source>
</evidence>
<comment type="similarity">
    <text evidence="1">Belongs to the FLZ family.</text>
</comment>
<evidence type="ECO:0000259" key="4">
    <source>
        <dbReference type="PROSITE" id="PS51795"/>
    </source>
</evidence>
<name>A0A811SKZ1_9POAL</name>
<dbReference type="AlphaFoldDB" id="A0A811SKZ1"/>
<evidence type="ECO:0000313" key="6">
    <source>
        <dbReference type="Proteomes" id="UP000604825"/>
    </source>
</evidence>
<feature type="domain" description="FLZ-type" evidence="4">
    <location>
        <begin position="31"/>
        <end position="75"/>
    </location>
</feature>
<reference evidence="5" key="1">
    <citation type="submission" date="2020-10" db="EMBL/GenBank/DDBJ databases">
        <authorList>
            <person name="Han B."/>
            <person name="Lu T."/>
            <person name="Zhao Q."/>
            <person name="Huang X."/>
            <person name="Zhao Y."/>
        </authorList>
    </citation>
    <scope>NUCLEOTIDE SEQUENCE</scope>
</reference>
<comment type="caution">
    <text evidence="5">The sequence shown here is derived from an EMBL/GenBank/DDBJ whole genome shotgun (WGS) entry which is preliminary data.</text>
</comment>
<dbReference type="Proteomes" id="UP000604825">
    <property type="component" value="Unassembled WGS sequence"/>
</dbReference>
<proteinExistence type="inferred from homology"/>
<sequence>MEARYVKVASRFFLAVGEGNAGGDGCGDNRHFLDACFLCKRDIASDRHIFMYKGDAAFCSDDCRQEQRDMDAALKAARRRHRLLRRTTSLPASTSSSASACTANKAAATGSRNIAVGEGFF</sequence>
<protein>
    <recommendedName>
        <fullName evidence="4">FLZ-type domain-containing protein</fullName>
    </recommendedName>
</protein>
<dbReference type="GO" id="GO:0046872">
    <property type="term" value="F:metal ion binding"/>
    <property type="evidence" value="ECO:0007669"/>
    <property type="project" value="UniProtKB-KW"/>
</dbReference>
<dbReference type="InterPro" id="IPR044533">
    <property type="entry name" value="FLZ1/2/3"/>
</dbReference>
<dbReference type="PROSITE" id="PS51795">
    <property type="entry name" value="ZF_FLZ"/>
    <property type="match status" value="1"/>
</dbReference>
<gene>
    <name evidence="5" type="ORF">NCGR_LOCUS65307</name>
</gene>
<dbReference type="PANTHER" id="PTHR46057">
    <property type="entry name" value="FCS-LIKE ZINC FINGER 1-RELATED"/>
    <property type="match status" value="1"/>
</dbReference>
<evidence type="ECO:0000256" key="3">
    <source>
        <dbReference type="PROSITE-ProRule" id="PRU01131"/>
    </source>
</evidence>
<keyword evidence="2" id="KW-0479">Metal-binding</keyword>
<dbReference type="EMBL" id="CAJGYO010000158">
    <property type="protein sequence ID" value="CAD6341209.1"/>
    <property type="molecule type" value="Genomic_DNA"/>
</dbReference>
<keyword evidence="6" id="KW-1185">Reference proteome</keyword>
<evidence type="ECO:0000313" key="5">
    <source>
        <dbReference type="EMBL" id="CAD6341209.1"/>
    </source>
</evidence>